<organism evidence="9">
    <name type="scientific">Microbotryum lychnidis-dioicae (strain p1A1 Lamole / MvSl-1064)</name>
    <name type="common">Anther smut fungus</name>
    <dbReference type="NCBI Taxonomy" id="683840"/>
    <lineage>
        <taxon>Eukaryota</taxon>
        <taxon>Fungi</taxon>
        <taxon>Dikarya</taxon>
        <taxon>Basidiomycota</taxon>
        <taxon>Pucciniomycotina</taxon>
        <taxon>Microbotryomycetes</taxon>
        <taxon>Microbotryales</taxon>
        <taxon>Microbotryaceae</taxon>
        <taxon>Microbotryum</taxon>
    </lineage>
</organism>
<proteinExistence type="predicted"/>
<keyword evidence="3" id="KW-0808">Transferase</keyword>
<feature type="compositionally biased region" description="Pro residues" evidence="7">
    <location>
        <begin position="499"/>
        <end position="511"/>
    </location>
</feature>
<dbReference type="EC" id="2.3.2.27" evidence="2"/>
<dbReference type="GO" id="GO:0000209">
    <property type="term" value="P:protein polyubiquitination"/>
    <property type="evidence" value="ECO:0007669"/>
    <property type="project" value="TreeGrafter"/>
</dbReference>
<keyword evidence="6" id="KW-0862">Zinc</keyword>
<feature type="domain" description="RING-type" evidence="8">
    <location>
        <begin position="94"/>
        <end position="133"/>
    </location>
</feature>
<reference evidence="9 11" key="3">
    <citation type="journal article" date="2015" name="BMC Genomics">
        <title>Sex and parasites: genomic and transcriptomic analysis of Microbotryum lychnidis-dioicae, the biotrophic and plant-castrating anther smut fungus.</title>
        <authorList>
            <person name="Perlin M.H."/>
            <person name="Amselem J."/>
            <person name="Fontanillas E."/>
            <person name="Toh S.S."/>
            <person name="Chen Z."/>
            <person name="Goldberg J."/>
            <person name="Duplessis S."/>
            <person name="Henrissat B."/>
            <person name="Young S."/>
            <person name="Zeng Q."/>
            <person name="Aguileta G."/>
            <person name="Petit E."/>
            <person name="Badouin H."/>
            <person name="Andrews J."/>
            <person name="Razeeq D."/>
            <person name="Gabaldon T."/>
            <person name="Quesneville H."/>
            <person name="Giraud T."/>
            <person name="Hood M.E."/>
            <person name="Schultz D.J."/>
            <person name="Cuomo C.A."/>
        </authorList>
    </citation>
    <scope>NUCLEOTIDE SEQUENCE [LARGE SCALE GENOMIC DNA]</scope>
    <source>
        <strain evidence="11">p1A1 Lamole</strain>
        <strain evidence="9">P1A1 Lamole</strain>
    </source>
</reference>
<evidence type="ECO:0000256" key="3">
    <source>
        <dbReference type="ARBA" id="ARBA00022679"/>
    </source>
</evidence>
<evidence type="ECO:0000313" key="9">
    <source>
        <dbReference type="EMBL" id="KDE03865.1"/>
    </source>
</evidence>
<evidence type="ECO:0000256" key="2">
    <source>
        <dbReference type="ARBA" id="ARBA00012483"/>
    </source>
</evidence>
<evidence type="ECO:0000256" key="4">
    <source>
        <dbReference type="ARBA" id="ARBA00023015"/>
    </source>
</evidence>
<feature type="compositionally biased region" description="Basic and acidic residues" evidence="7">
    <location>
        <begin position="42"/>
        <end position="63"/>
    </location>
</feature>
<comment type="catalytic activity">
    <reaction evidence="1">
        <text>S-ubiquitinyl-[E2 ubiquitin-conjugating enzyme]-L-cysteine + [acceptor protein]-L-lysine = [E2 ubiquitin-conjugating enzyme]-L-cysteine + N(6)-ubiquitinyl-[acceptor protein]-L-lysine.</text>
        <dbReference type="EC" id="2.3.2.27"/>
    </reaction>
</comment>
<feature type="region of interest" description="Disordered" evidence="7">
    <location>
        <begin position="353"/>
        <end position="522"/>
    </location>
</feature>
<dbReference type="InterPro" id="IPR013083">
    <property type="entry name" value="Znf_RING/FYVE/PHD"/>
</dbReference>
<keyword evidence="4" id="KW-0805">Transcription regulation</keyword>
<feature type="compositionally biased region" description="Low complexity" evidence="7">
    <location>
        <begin position="430"/>
        <end position="441"/>
    </location>
</feature>
<dbReference type="Gene3D" id="3.30.40.10">
    <property type="entry name" value="Zinc/RING finger domain, C3HC4 (zinc finger)"/>
    <property type="match status" value="1"/>
</dbReference>
<dbReference type="OrthoDB" id="21204at2759"/>
<evidence type="ECO:0000256" key="5">
    <source>
        <dbReference type="ARBA" id="ARBA00023163"/>
    </source>
</evidence>
<feature type="region of interest" description="Disordered" evidence="7">
    <location>
        <begin position="552"/>
        <end position="597"/>
    </location>
</feature>
<evidence type="ECO:0000313" key="11">
    <source>
        <dbReference type="Proteomes" id="UP000017200"/>
    </source>
</evidence>
<dbReference type="Pfam" id="PF13639">
    <property type="entry name" value="zf-RING_2"/>
    <property type="match status" value="1"/>
</dbReference>
<protein>
    <recommendedName>
        <fullName evidence="2">RING-type E3 ubiquitin transferase</fullName>
        <ecNumber evidence="2">2.3.2.27</ecNumber>
    </recommendedName>
</protein>
<feature type="compositionally biased region" description="Basic and acidic residues" evidence="7">
    <location>
        <begin position="582"/>
        <end position="597"/>
    </location>
</feature>
<feature type="compositionally biased region" description="Low complexity" evidence="7">
    <location>
        <begin position="448"/>
        <end position="466"/>
    </location>
</feature>
<dbReference type="AlphaFoldDB" id="U5HEZ9"/>
<keyword evidence="11" id="KW-1185">Reference proteome</keyword>
<name>U5HEZ9_USTV1</name>
<feature type="compositionally biased region" description="Low complexity" evidence="7">
    <location>
        <begin position="572"/>
        <end position="581"/>
    </location>
</feature>
<feature type="region of interest" description="Disordered" evidence="7">
    <location>
        <begin position="176"/>
        <end position="195"/>
    </location>
</feature>
<evidence type="ECO:0000313" key="10">
    <source>
        <dbReference type="EnsemblFungi" id="MVLG_05687T0"/>
    </source>
</evidence>
<dbReference type="PANTHER" id="PTHR46077">
    <property type="entry name" value="E3 UBIQUITIN-PROTEIN LIGASE TOPORS"/>
    <property type="match status" value="1"/>
</dbReference>
<accession>U5HEZ9</accession>
<gene>
    <name evidence="9" type="ORF">MVLG_05687</name>
</gene>
<dbReference type="GO" id="GO:0008270">
    <property type="term" value="F:zinc ion binding"/>
    <property type="evidence" value="ECO:0007669"/>
    <property type="project" value="UniProtKB-KW"/>
</dbReference>
<dbReference type="EMBL" id="GL541723">
    <property type="protein sequence ID" value="KDE03865.1"/>
    <property type="molecule type" value="Genomic_DNA"/>
</dbReference>
<evidence type="ECO:0000256" key="6">
    <source>
        <dbReference type="PROSITE-ProRule" id="PRU00175"/>
    </source>
</evidence>
<dbReference type="GO" id="GO:0061630">
    <property type="term" value="F:ubiquitin protein ligase activity"/>
    <property type="evidence" value="ECO:0007669"/>
    <property type="project" value="UniProtKB-EC"/>
</dbReference>
<dbReference type="EMBL" id="AEIJ01000603">
    <property type="status" value="NOT_ANNOTATED_CDS"/>
    <property type="molecule type" value="Genomic_DNA"/>
</dbReference>
<dbReference type="InterPro" id="IPR001841">
    <property type="entry name" value="Znf_RING"/>
</dbReference>
<feature type="region of interest" description="Disordered" evidence="7">
    <location>
        <begin position="613"/>
        <end position="647"/>
    </location>
</feature>
<sequence length="802" mass="89924">MPSPKRRRLSLDNDDEDRIPLFQKTASSRQLSFDLTASSGVREPRRSFSRPSRDYDRDRDVLRRRSSASEDEVGDRGHHHKTDEDDNDDEVEHCAICLSPIHNKTVITPCLHSLFCWECIRAWSDQSRKCPLCLGPFKELIYNIRSNKDFQTHHLVPLGSPSTSTAAEDHRLLAISSSRPASSTSHRRPSVTSLPRHALYGRRNESATSPAAGMDEASWREQVNERALERRRFVYRQGLFAKHVASNRYTGFKPFGPDKLNNNTIKNKVLVFVRRELQVFSSVDVAFLTTYILSIASQLDLRSAAAIRLLADFVPQAQAEHLAHEIVTFARSPFDKLEDYDRFVQYGRPEKVEVPRGEERDREPRFSKGVDSRRGWEASNGRYDRGDHDSRWARRVSYDRRGDEGSHYRIRSKDRHDRGNDHRDTRRRSPSSAPRSPVLAARPPPRAPSRQSLNRPPSPSRPSSRHSNLDSTRPTATLEPGADEGSSGILSLFGTPLREPTPPSHSVPPPTNGVTFSTTHEAPDASAGAAKVSLSIFGIAKSATPMVNTIERTKSKTTIDEVSPVSPVLNHSPEPSSTSEVRSSESQRRSSTISREELQSRLMAEYRTALSNKITPPPHVLAEVSPSSPSPPSPPPVVGPSSPPLPKTITNWAARGQLAARGLELKQKLLKKRLRVESSITNSQILPKTKDSLTIEENSSRNILYDDPMITSKKIIYSEAKRQLILERLEHEKQLITQAVLPSPSSLLEPSSIASTEIALASEALLRRTLQANKSEKRVGELKERLYKKRLMRESKGKVEGP</sequence>
<dbReference type="SUPFAM" id="SSF57850">
    <property type="entry name" value="RING/U-box"/>
    <property type="match status" value="1"/>
</dbReference>
<dbReference type="SMART" id="SM00184">
    <property type="entry name" value="RING"/>
    <property type="match status" value="1"/>
</dbReference>
<dbReference type="Proteomes" id="UP000017200">
    <property type="component" value="Unassembled WGS sequence"/>
</dbReference>
<dbReference type="PANTHER" id="PTHR46077:SF1">
    <property type="entry name" value="TOP1 BINDING ARGININE_SERINE RICH PROTEIN, E3 UBIQUITIN LIGASE"/>
    <property type="match status" value="1"/>
</dbReference>
<keyword evidence="5" id="KW-0804">Transcription</keyword>
<dbReference type="STRING" id="683840.U5HEZ9"/>
<dbReference type="EnsemblFungi" id="MVLG_05687T0">
    <property type="protein sequence ID" value="MVLG_05687T0"/>
    <property type="gene ID" value="MVLG_05687"/>
</dbReference>
<dbReference type="GO" id="GO:0006513">
    <property type="term" value="P:protein monoubiquitination"/>
    <property type="evidence" value="ECO:0007669"/>
    <property type="project" value="TreeGrafter"/>
</dbReference>
<dbReference type="PROSITE" id="PS50089">
    <property type="entry name" value="ZF_RING_2"/>
    <property type="match status" value="1"/>
</dbReference>
<feature type="compositionally biased region" description="Basic and acidic residues" evidence="7">
    <location>
        <begin position="414"/>
        <end position="424"/>
    </location>
</feature>
<keyword evidence="6" id="KW-0479">Metal-binding</keyword>
<dbReference type="InParanoid" id="U5HEZ9"/>
<feature type="compositionally biased region" description="Basic and acidic residues" evidence="7">
    <location>
        <begin position="353"/>
        <end position="407"/>
    </location>
</feature>
<reference evidence="9" key="2">
    <citation type="submission" date="2010-11" db="EMBL/GenBank/DDBJ databases">
        <authorList>
            <consortium name="The Broad Institute Genome Sequencing Platform"/>
            <person name="Earl A."/>
            <person name="Ward D."/>
            <person name="Feldgarden M."/>
            <person name="Gevers D."/>
            <person name="Butler R."/>
            <person name="Young S.K."/>
            <person name="Zeng Q."/>
            <person name="Gargeya S."/>
            <person name="Fitzgerald M."/>
            <person name="Haas B."/>
            <person name="Abouelleil A."/>
            <person name="Alvarado L."/>
            <person name="Arachchi H.M."/>
            <person name="Berlin A."/>
            <person name="Brown A."/>
            <person name="Chapman S.B."/>
            <person name="Chen Z."/>
            <person name="Dunbar C."/>
            <person name="Freedman E."/>
            <person name="Gearin G."/>
            <person name="Gellesch M."/>
            <person name="Goldberg J."/>
            <person name="Griggs A."/>
            <person name="Gujja S."/>
            <person name="Heilman E."/>
            <person name="Heiman D."/>
            <person name="Howarth C."/>
            <person name="Larson L."/>
            <person name="Lui A."/>
            <person name="MacDonald P.J.P."/>
            <person name="Mehta T."/>
            <person name="Montmayeur A."/>
            <person name="Murphy C."/>
            <person name="Neiman D."/>
            <person name="Pearson M."/>
            <person name="Priest M."/>
            <person name="Roberts A."/>
            <person name="Saif S."/>
            <person name="Shea T."/>
            <person name="Shenoy N."/>
            <person name="Sisk P."/>
            <person name="Stolte C."/>
            <person name="Sykes S."/>
            <person name="White J."/>
            <person name="Yandava C."/>
            <person name="Wortman J."/>
            <person name="Nusbaum C."/>
            <person name="Birren B."/>
        </authorList>
    </citation>
    <scope>NUCLEOTIDE SEQUENCE</scope>
    <source>
        <strain evidence="9">P1A1 Lamole</strain>
    </source>
</reference>
<evidence type="ECO:0000256" key="1">
    <source>
        <dbReference type="ARBA" id="ARBA00000900"/>
    </source>
</evidence>
<keyword evidence="6" id="KW-0863">Zinc-finger</keyword>
<reference evidence="11" key="1">
    <citation type="submission" date="2010-11" db="EMBL/GenBank/DDBJ databases">
        <title>The genome sequence of Microbotryum violaceum strain p1A1 Lamole.</title>
        <authorList>
            <person name="Cuomo C."/>
            <person name="Perlin M."/>
            <person name="Young S.K."/>
            <person name="Zeng Q."/>
            <person name="Gargeya S."/>
            <person name="Alvarado L."/>
            <person name="Berlin A."/>
            <person name="Chapman S.B."/>
            <person name="Chen Z."/>
            <person name="Freedman E."/>
            <person name="Gellesch M."/>
            <person name="Goldberg J."/>
            <person name="Griggs A."/>
            <person name="Gujja S."/>
            <person name="Heilman E."/>
            <person name="Heiman D."/>
            <person name="Howarth C."/>
            <person name="Mehta T."/>
            <person name="Neiman D."/>
            <person name="Pearson M."/>
            <person name="Roberts A."/>
            <person name="Saif S."/>
            <person name="Shea T."/>
            <person name="Shenoy N."/>
            <person name="Sisk P."/>
            <person name="Stolte C."/>
            <person name="Sykes S."/>
            <person name="White J."/>
            <person name="Yandava C."/>
            <person name="Haas B."/>
            <person name="Nusbaum C."/>
            <person name="Birren B."/>
        </authorList>
    </citation>
    <scope>NUCLEOTIDE SEQUENCE [LARGE SCALE GENOMIC DNA]</scope>
    <source>
        <strain evidence="11">p1A1 Lamole</strain>
    </source>
</reference>
<feature type="region of interest" description="Disordered" evidence="7">
    <location>
        <begin position="1"/>
        <end position="87"/>
    </location>
</feature>
<evidence type="ECO:0000256" key="7">
    <source>
        <dbReference type="SAM" id="MobiDB-lite"/>
    </source>
</evidence>
<dbReference type="HOGENOM" id="CLU_350978_0_0_1"/>
<reference evidence="10" key="4">
    <citation type="submission" date="2015-06" db="UniProtKB">
        <authorList>
            <consortium name="EnsemblFungi"/>
        </authorList>
    </citation>
    <scope>IDENTIFICATION</scope>
</reference>
<evidence type="ECO:0000259" key="8">
    <source>
        <dbReference type="PROSITE" id="PS50089"/>
    </source>
</evidence>
<feature type="compositionally biased region" description="Polar residues" evidence="7">
    <location>
        <begin position="24"/>
        <end position="39"/>
    </location>
</feature>
<feature type="compositionally biased region" description="Pro residues" evidence="7">
    <location>
        <begin position="628"/>
        <end position="646"/>
    </location>
</feature>